<evidence type="ECO:0000256" key="1">
    <source>
        <dbReference type="ARBA" id="ARBA00004651"/>
    </source>
</evidence>
<dbReference type="Proteomes" id="UP000594688">
    <property type="component" value="Chromosome"/>
</dbReference>
<gene>
    <name evidence="15" type="ORF">G3M70_09040</name>
</gene>
<sequence length="495" mass="53547">MPLTELPFGPGALWVVALYLCGLLVIGAVAYRSRREESLGDFYLGGRSMGLAVLFLTLYATQYSGNTLFGFSGAAYRQGLGFLVCVPFMTAIVLAYLLLAPKLYKQSRAHEFITPGDYIEQRFQSPALRIAVTLIMIYVLCNFTLAQMKTLGTAFEGISQGRVPMWVGVIGLALIMLVYESLGGMRSVAWTDVLQGGILMTGFCLLLFMAFQHLGDLPSAIKTLAENPDTRPKVLAPDAEGTRTWLSFILMVGLGGSIYPQAIQRLYAAGNSDTLRRSLALMGFMPLITALIAVTVGVLMAAHHPNLGAGLSSNTVPSETALTQLCFEVMQASAFGYWLVVILFAAILAAVMSTADSALLSISSMVTRDVYGRFINPDASQQQLTRLGRWVTVVMMVPIVLLALTYEGTLIQLLKIKFDLLIQCVPAFFLGVHLQNLNSRAVLFGLIAGVVTSLSLIVAGYSTLWGFHSGIWGLALNLLVCTAGSLFLKNSNIPH</sequence>
<feature type="transmembrane region" description="Helical" evidence="14">
    <location>
        <begin position="80"/>
        <end position="99"/>
    </location>
</feature>
<feature type="transmembrane region" description="Helical" evidence="14">
    <location>
        <begin position="387"/>
        <end position="406"/>
    </location>
</feature>
<evidence type="ECO:0000256" key="4">
    <source>
        <dbReference type="ARBA" id="ARBA00022475"/>
    </source>
</evidence>
<feature type="transmembrane region" description="Helical" evidence="14">
    <location>
        <begin position="194"/>
        <end position="214"/>
    </location>
</feature>
<keyword evidence="10 14" id="KW-0472">Membrane</keyword>
<evidence type="ECO:0000256" key="5">
    <source>
        <dbReference type="ARBA" id="ARBA00022692"/>
    </source>
</evidence>
<feature type="transmembrane region" description="Helical" evidence="14">
    <location>
        <begin position="418"/>
        <end position="434"/>
    </location>
</feature>
<protein>
    <submittedName>
        <fullName evidence="15">Sodium:solute symporter family protein</fullName>
    </submittedName>
</protein>
<evidence type="ECO:0000256" key="2">
    <source>
        <dbReference type="ARBA" id="ARBA00006434"/>
    </source>
</evidence>
<keyword evidence="5 14" id="KW-0812">Transmembrane</keyword>
<feature type="transmembrane region" description="Helical" evidence="14">
    <location>
        <begin position="245"/>
        <end position="267"/>
    </location>
</feature>
<feature type="transmembrane region" description="Helical" evidence="14">
    <location>
        <begin position="12"/>
        <end position="30"/>
    </location>
</feature>
<feature type="transmembrane region" description="Helical" evidence="14">
    <location>
        <begin position="279"/>
        <end position="302"/>
    </location>
</feature>
<dbReference type="EMBL" id="CP048685">
    <property type="protein sequence ID" value="QPJ63769.1"/>
    <property type="molecule type" value="Genomic_DNA"/>
</dbReference>
<evidence type="ECO:0000256" key="13">
    <source>
        <dbReference type="RuleBase" id="RU362091"/>
    </source>
</evidence>
<dbReference type="PANTHER" id="PTHR48086">
    <property type="entry name" value="SODIUM/PROLINE SYMPORTER-RELATED"/>
    <property type="match status" value="1"/>
</dbReference>
<dbReference type="KEGG" id="nli:G3M70_09040"/>
<evidence type="ECO:0000256" key="8">
    <source>
        <dbReference type="ARBA" id="ARBA00023053"/>
    </source>
</evidence>
<proteinExistence type="inferred from homology"/>
<keyword evidence="4" id="KW-1003">Cell membrane</keyword>
<dbReference type="GO" id="GO:0006814">
    <property type="term" value="P:sodium ion transport"/>
    <property type="evidence" value="ECO:0007669"/>
    <property type="project" value="UniProtKB-KW"/>
</dbReference>
<dbReference type="AlphaFoldDB" id="A0A7T0G1R8"/>
<keyword evidence="6" id="KW-0769">Symport</keyword>
<reference evidence="15 16" key="1">
    <citation type="submission" date="2020-02" db="EMBL/GenBank/DDBJ databases">
        <title>Genomic and physiological characterization of two novel Nitrospinaceae genera.</title>
        <authorList>
            <person name="Mueller A.J."/>
            <person name="Jung M.-Y."/>
            <person name="Strachan C.R."/>
            <person name="Herbold C.W."/>
            <person name="Kirkegaard R.H."/>
            <person name="Daims H."/>
        </authorList>
    </citation>
    <scope>NUCLEOTIDE SEQUENCE [LARGE SCALE GENOMIC DNA]</scope>
    <source>
        <strain evidence="15">EB</strain>
    </source>
</reference>
<evidence type="ECO:0000256" key="6">
    <source>
        <dbReference type="ARBA" id="ARBA00022847"/>
    </source>
</evidence>
<accession>A0A7T0G1R8</accession>
<dbReference type="InterPro" id="IPR038377">
    <property type="entry name" value="Na/Glc_symporter_sf"/>
</dbReference>
<dbReference type="InterPro" id="IPR050277">
    <property type="entry name" value="Sodium:Solute_Symporter"/>
</dbReference>
<evidence type="ECO:0000256" key="14">
    <source>
        <dbReference type="SAM" id="Phobius"/>
    </source>
</evidence>
<evidence type="ECO:0000256" key="9">
    <source>
        <dbReference type="ARBA" id="ARBA00023065"/>
    </source>
</evidence>
<keyword evidence="9" id="KW-0406">Ion transport</keyword>
<organism evidence="15 16">
    <name type="scientific">Candidatus Nitronauta litoralis</name>
    <dbReference type="NCBI Taxonomy" id="2705533"/>
    <lineage>
        <taxon>Bacteria</taxon>
        <taxon>Pseudomonadati</taxon>
        <taxon>Nitrospinota/Tectimicrobiota group</taxon>
        <taxon>Nitrospinota</taxon>
        <taxon>Nitrospinia</taxon>
        <taxon>Nitrospinales</taxon>
        <taxon>Nitrospinaceae</taxon>
        <taxon>Candidatus Nitronauta</taxon>
    </lineage>
</organism>
<dbReference type="PROSITE" id="PS50283">
    <property type="entry name" value="NA_SOLUT_SYMP_3"/>
    <property type="match status" value="1"/>
</dbReference>
<feature type="transmembrane region" description="Helical" evidence="14">
    <location>
        <begin position="165"/>
        <end position="182"/>
    </location>
</feature>
<dbReference type="InterPro" id="IPR001734">
    <property type="entry name" value="Na/solute_symporter"/>
</dbReference>
<comment type="subcellular location">
    <subcellularLocation>
        <location evidence="1">Cell membrane</location>
        <topology evidence="1">Multi-pass membrane protein</topology>
    </subcellularLocation>
</comment>
<evidence type="ECO:0000256" key="3">
    <source>
        <dbReference type="ARBA" id="ARBA00022448"/>
    </source>
</evidence>
<evidence type="ECO:0000256" key="11">
    <source>
        <dbReference type="ARBA" id="ARBA00023201"/>
    </source>
</evidence>
<comment type="catalytic activity">
    <reaction evidence="12">
        <text>L-proline(in) + Na(+)(in) = L-proline(out) + Na(+)(out)</text>
        <dbReference type="Rhea" id="RHEA:28967"/>
        <dbReference type="ChEBI" id="CHEBI:29101"/>
        <dbReference type="ChEBI" id="CHEBI:60039"/>
    </reaction>
</comment>
<feature type="transmembrane region" description="Helical" evidence="14">
    <location>
        <begin position="470"/>
        <end position="488"/>
    </location>
</feature>
<evidence type="ECO:0000256" key="7">
    <source>
        <dbReference type="ARBA" id="ARBA00022989"/>
    </source>
</evidence>
<comment type="similarity">
    <text evidence="2 13">Belongs to the sodium:solute symporter (SSF) (TC 2.A.21) family.</text>
</comment>
<dbReference type="NCBIfam" id="TIGR00813">
    <property type="entry name" value="sss"/>
    <property type="match status" value="1"/>
</dbReference>
<feature type="transmembrane region" description="Helical" evidence="14">
    <location>
        <begin position="127"/>
        <end position="145"/>
    </location>
</feature>
<evidence type="ECO:0000256" key="10">
    <source>
        <dbReference type="ARBA" id="ARBA00023136"/>
    </source>
</evidence>
<dbReference type="PANTHER" id="PTHR48086:SF3">
    <property type="entry name" value="SODIUM_PROLINE SYMPORTER"/>
    <property type="match status" value="1"/>
</dbReference>
<dbReference type="GO" id="GO:0015293">
    <property type="term" value="F:symporter activity"/>
    <property type="evidence" value="ECO:0007669"/>
    <property type="project" value="UniProtKB-KW"/>
</dbReference>
<dbReference type="Gene3D" id="1.20.1730.10">
    <property type="entry name" value="Sodium/glucose cotransporter"/>
    <property type="match status" value="1"/>
</dbReference>
<evidence type="ECO:0000256" key="12">
    <source>
        <dbReference type="ARBA" id="ARBA00033708"/>
    </source>
</evidence>
<evidence type="ECO:0000313" key="16">
    <source>
        <dbReference type="Proteomes" id="UP000594688"/>
    </source>
</evidence>
<dbReference type="CDD" id="cd10322">
    <property type="entry name" value="SLC5sbd"/>
    <property type="match status" value="1"/>
</dbReference>
<dbReference type="GO" id="GO:0005886">
    <property type="term" value="C:plasma membrane"/>
    <property type="evidence" value="ECO:0007669"/>
    <property type="project" value="UniProtKB-SubCell"/>
</dbReference>
<keyword evidence="8" id="KW-0915">Sodium</keyword>
<dbReference type="Pfam" id="PF00474">
    <property type="entry name" value="SSF"/>
    <property type="match status" value="1"/>
</dbReference>
<feature type="transmembrane region" description="Helical" evidence="14">
    <location>
        <begin position="42"/>
        <end position="60"/>
    </location>
</feature>
<keyword evidence="3" id="KW-0813">Transport</keyword>
<keyword evidence="11" id="KW-0739">Sodium transport</keyword>
<feature type="transmembrane region" description="Helical" evidence="14">
    <location>
        <begin position="441"/>
        <end position="464"/>
    </location>
</feature>
<keyword evidence="7 14" id="KW-1133">Transmembrane helix</keyword>
<evidence type="ECO:0000313" key="15">
    <source>
        <dbReference type="EMBL" id="QPJ63769.1"/>
    </source>
</evidence>
<name>A0A7T0G1R8_9BACT</name>
<feature type="transmembrane region" description="Helical" evidence="14">
    <location>
        <begin position="337"/>
        <end position="366"/>
    </location>
</feature>